<dbReference type="InterPro" id="IPR009050">
    <property type="entry name" value="Globin-like_sf"/>
</dbReference>
<keyword evidence="1 6" id="KW-0813">Transport</keyword>
<comment type="similarity">
    <text evidence="6">Belongs to the globin family.</text>
</comment>
<evidence type="ECO:0000256" key="5">
    <source>
        <dbReference type="ARBA" id="ARBA00023004"/>
    </source>
</evidence>
<keyword evidence="3 6" id="KW-0561">Oxygen transport</keyword>
<dbReference type="Proteomes" id="UP000515163">
    <property type="component" value="Unplaced"/>
</dbReference>
<feature type="domain" description="Globin" evidence="7">
    <location>
        <begin position="19"/>
        <end position="154"/>
    </location>
</feature>
<dbReference type="PANTHER" id="PTHR46458">
    <property type="entry name" value="BLR2807 PROTEIN"/>
    <property type="match status" value="1"/>
</dbReference>
<dbReference type="RefSeq" id="XP_031559586.1">
    <property type="nucleotide sequence ID" value="XM_031703726.1"/>
</dbReference>
<accession>A0A6P8HW36</accession>
<dbReference type="GO" id="GO:0020037">
    <property type="term" value="F:heme binding"/>
    <property type="evidence" value="ECO:0007669"/>
    <property type="project" value="InterPro"/>
</dbReference>
<reference evidence="9" key="1">
    <citation type="submission" date="2025-08" db="UniProtKB">
        <authorList>
            <consortium name="RefSeq"/>
        </authorList>
    </citation>
    <scope>IDENTIFICATION</scope>
    <source>
        <tissue evidence="9">Tentacle</tissue>
    </source>
</reference>
<keyword evidence="8" id="KW-1185">Reference proteome</keyword>
<dbReference type="InterPro" id="IPR050532">
    <property type="entry name" value="Globin-like_OT"/>
</dbReference>
<dbReference type="GO" id="GO:0019825">
    <property type="term" value="F:oxygen binding"/>
    <property type="evidence" value="ECO:0007669"/>
    <property type="project" value="InterPro"/>
</dbReference>
<sequence>MGCGSSTHSRLHQDSISIPLSTAQKYLVRETWETIDAHKNSVGKKTFLSPEFVNLKREELERANALHGHAKRVMKAVENAVTAMDDTESFAAYLEGLGQRHIARALKPSYLDAMQLALIETLQDLLESQWTEETADAWNILFRFIADTMKRGLQKK</sequence>
<dbReference type="GO" id="GO:0005344">
    <property type="term" value="F:oxygen carrier activity"/>
    <property type="evidence" value="ECO:0007669"/>
    <property type="project" value="UniProtKB-KW"/>
</dbReference>
<dbReference type="KEGG" id="aten:116295795"/>
<dbReference type="InterPro" id="IPR000971">
    <property type="entry name" value="Globin"/>
</dbReference>
<organism evidence="8 9">
    <name type="scientific">Actinia tenebrosa</name>
    <name type="common">Australian red waratah sea anemone</name>
    <dbReference type="NCBI Taxonomy" id="6105"/>
    <lineage>
        <taxon>Eukaryota</taxon>
        <taxon>Metazoa</taxon>
        <taxon>Cnidaria</taxon>
        <taxon>Anthozoa</taxon>
        <taxon>Hexacorallia</taxon>
        <taxon>Actiniaria</taxon>
        <taxon>Actiniidae</taxon>
        <taxon>Actinia</taxon>
    </lineage>
</organism>
<dbReference type="PANTHER" id="PTHR46458:SF1">
    <property type="entry name" value="GEO09476P1"/>
    <property type="match status" value="1"/>
</dbReference>
<keyword evidence="5" id="KW-0408">Iron</keyword>
<evidence type="ECO:0000313" key="9">
    <source>
        <dbReference type="RefSeq" id="XP_031559586.1"/>
    </source>
</evidence>
<evidence type="ECO:0000313" key="8">
    <source>
        <dbReference type="Proteomes" id="UP000515163"/>
    </source>
</evidence>
<evidence type="ECO:0000259" key="7">
    <source>
        <dbReference type="PROSITE" id="PS01033"/>
    </source>
</evidence>
<dbReference type="AlphaFoldDB" id="A0A6P8HW36"/>
<evidence type="ECO:0000256" key="1">
    <source>
        <dbReference type="ARBA" id="ARBA00022448"/>
    </source>
</evidence>
<protein>
    <submittedName>
        <fullName evidence="9">Cytoglobin-1-like</fullName>
    </submittedName>
</protein>
<keyword evidence="4" id="KW-0479">Metal-binding</keyword>
<dbReference type="InParanoid" id="A0A6P8HW36"/>
<keyword evidence="2 6" id="KW-0349">Heme</keyword>
<dbReference type="FunCoup" id="A0A6P8HW36">
    <property type="interactions" value="458"/>
</dbReference>
<gene>
    <name evidence="9" type="primary">LOC116295795</name>
</gene>
<dbReference type="InterPro" id="IPR012292">
    <property type="entry name" value="Globin/Proto"/>
</dbReference>
<dbReference type="Pfam" id="PF00042">
    <property type="entry name" value="Globin"/>
    <property type="match status" value="1"/>
</dbReference>
<evidence type="ECO:0000256" key="6">
    <source>
        <dbReference type="RuleBase" id="RU000356"/>
    </source>
</evidence>
<dbReference type="GO" id="GO:0046872">
    <property type="term" value="F:metal ion binding"/>
    <property type="evidence" value="ECO:0007669"/>
    <property type="project" value="UniProtKB-KW"/>
</dbReference>
<evidence type="ECO:0000256" key="2">
    <source>
        <dbReference type="ARBA" id="ARBA00022617"/>
    </source>
</evidence>
<dbReference type="SUPFAM" id="SSF46458">
    <property type="entry name" value="Globin-like"/>
    <property type="match status" value="1"/>
</dbReference>
<dbReference type="InterPro" id="IPR044399">
    <property type="entry name" value="Mb-like_M"/>
</dbReference>
<evidence type="ECO:0000256" key="3">
    <source>
        <dbReference type="ARBA" id="ARBA00022621"/>
    </source>
</evidence>
<dbReference type="OrthoDB" id="436496at2759"/>
<dbReference type="GeneID" id="116295795"/>
<evidence type="ECO:0000256" key="4">
    <source>
        <dbReference type="ARBA" id="ARBA00022723"/>
    </source>
</evidence>
<dbReference type="Gene3D" id="1.10.490.10">
    <property type="entry name" value="Globins"/>
    <property type="match status" value="1"/>
</dbReference>
<name>A0A6P8HW36_ACTTE</name>
<dbReference type="PROSITE" id="PS01033">
    <property type="entry name" value="GLOBIN"/>
    <property type="match status" value="1"/>
</dbReference>
<dbReference type="CDD" id="cd01040">
    <property type="entry name" value="Mb-like"/>
    <property type="match status" value="1"/>
</dbReference>
<proteinExistence type="inferred from homology"/>